<dbReference type="AlphaFoldDB" id="A0A2U3N2W3"/>
<dbReference type="Gene3D" id="3.10.380.10">
    <property type="entry name" value="Colicin E3-like ribonuclease domain"/>
    <property type="match status" value="1"/>
</dbReference>
<dbReference type="OrthoDB" id="6043530at2"/>
<dbReference type="GO" id="GO:0016788">
    <property type="term" value="F:hydrolase activity, acting on ester bonds"/>
    <property type="evidence" value="ECO:0007669"/>
    <property type="project" value="InterPro"/>
</dbReference>
<keyword evidence="4" id="KW-1185">Reference proteome</keyword>
<proteinExistence type="predicted"/>
<dbReference type="EMBL" id="OOGT01000208">
    <property type="protein sequence ID" value="SPL72037.1"/>
    <property type="molecule type" value="Genomic_DNA"/>
</dbReference>
<sequence length="86" mass="9721">MSPNERVVAVKGKVADKNGWVKDAKMSAKNGRDVYRTQDGQFRAADTQHGRIEYTDEKGKHLGEYDIEGKQTKKADISKKHDLNCK</sequence>
<dbReference type="InterPro" id="IPR009105">
    <property type="entry name" value="Colicin_E3_ribonuclease"/>
</dbReference>
<name>A0A2U3N2W3_9GAMM</name>
<evidence type="ECO:0000259" key="2">
    <source>
        <dbReference type="Pfam" id="PF09000"/>
    </source>
</evidence>
<dbReference type="Proteomes" id="UP000245974">
    <property type="component" value="Unassembled WGS sequence"/>
</dbReference>
<evidence type="ECO:0000313" key="4">
    <source>
        <dbReference type="Proteomes" id="UP000245974"/>
    </source>
</evidence>
<dbReference type="InterPro" id="IPR036725">
    <property type="entry name" value="ColE3_ribonuclease_sf"/>
</dbReference>
<dbReference type="SUPFAM" id="SSF63840">
    <property type="entry name" value="Ribonuclease domain of colicin E3"/>
    <property type="match status" value="1"/>
</dbReference>
<evidence type="ECO:0000256" key="1">
    <source>
        <dbReference type="SAM" id="MobiDB-lite"/>
    </source>
</evidence>
<dbReference type="GO" id="GO:0003723">
    <property type="term" value="F:RNA binding"/>
    <property type="evidence" value="ECO:0007669"/>
    <property type="project" value="InterPro"/>
</dbReference>
<gene>
    <name evidence="3" type="ORF">KPC_3215</name>
</gene>
<reference evidence="4" key="1">
    <citation type="submission" date="2018-03" db="EMBL/GenBank/DDBJ databases">
        <authorList>
            <person name="Blom J."/>
        </authorList>
    </citation>
    <scope>NUCLEOTIDE SEQUENCE [LARGE SCALE GENOMIC DNA]</scope>
    <source>
        <strain evidence="4">KPC-SM-21</strain>
    </source>
</reference>
<dbReference type="GO" id="GO:0043022">
    <property type="term" value="F:ribosome binding"/>
    <property type="evidence" value="ECO:0007669"/>
    <property type="project" value="InterPro"/>
</dbReference>
<feature type="domain" description="Colicin E3-like ribonuclease" evidence="2">
    <location>
        <begin position="32"/>
        <end position="80"/>
    </location>
</feature>
<protein>
    <submittedName>
        <fullName evidence="3">Cytotoxic</fullName>
    </submittedName>
</protein>
<dbReference type="RefSeq" id="WP_121975448.1">
    <property type="nucleotide sequence ID" value="NZ_OOGT01000208.1"/>
</dbReference>
<accession>A0A2U3N2W3</accession>
<feature type="region of interest" description="Disordered" evidence="1">
    <location>
        <begin position="65"/>
        <end position="86"/>
    </location>
</feature>
<dbReference type="Pfam" id="PF09000">
    <property type="entry name" value="Cytotoxic"/>
    <property type="match status" value="1"/>
</dbReference>
<evidence type="ECO:0000313" key="3">
    <source>
        <dbReference type="EMBL" id="SPL72037.1"/>
    </source>
</evidence>
<organism evidence="3 4">
    <name type="scientific">Acinetobacter stercoris</name>
    <dbReference type="NCBI Taxonomy" id="2126983"/>
    <lineage>
        <taxon>Bacteria</taxon>
        <taxon>Pseudomonadati</taxon>
        <taxon>Pseudomonadota</taxon>
        <taxon>Gammaproteobacteria</taxon>
        <taxon>Moraxellales</taxon>
        <taxon>Moraxellaceae</taxon>
        <taxon>Acinetobacter</taxon>
    </lineage>
</organism>
<dbReference type="InParanoid" id="A0A2U3N2W3"/>